<protein>
    <submittedName>
        <fullName evidence="2">Uncharacterized protein</fullName>
    </submittedName>
</protein>
<keyword evidence="1" id="KW-1133">Transmembrane helix</keyword>
<gene>
    <name evidence="2" type="ORF">SAMN05421540_10212</name>
</gene>
<name>A0A1H3WI11_9FLAO</name>
<keyword evidence="1" id="KW-0812">Transmembrane</keyword>
<keyword evidence="1" id="KW-0472">Membrane</keyword>
<accession>A0A1H3WI11</accession>
<evidence type="ECO:0000313" key="3">
    <source>
        <dbReference type="Proteomes" id="UP000198820"/>
    </source>
</evidence>
<feature type="transmembrane region" description="Helical" evidence="1">
    <location>
        <begin position="6"/>
        <end position="25"/>
    </location>
</feature>
<dbReference type="Proteomes" id="UP000198820">
    <property type="component" value="Unassembled WGS sequence"/>
</dbReference>
<evidence type="ECO:0000313" key="2">
    <source>
        <dbReference type="EMBL" id="SDZ86797.1"/>
    </source>
</evidence>
<reference evidence="2 3" key="1">
    <citation type="submission" date="2016-10" db="EMBL/GenBank/DDBJ databases">
        <authorList>
            <person name="de Groot N.N."/>
        </authorList>
    </citation>
    <scope>NUCLEOTIDE SEQUENCE [LARGE SCALE GENOMIC DNA]</scope>
    <source>
        <strain evidence="2 3">DSM 23581</strain>
    </source>
</reference>
<proteinExistence type="predicted"/>
<keyword evidence="3" id="KW-1185">Reference proteome</keyword>
<organism evidence="2 3">
    <name type="scientific">Psychroflexus halocasei</name>
    <dbReference type="NCBI Taxonomy" id="908615"/>
    <lineage>
        <taxon>Bacteria</taxon>
        <taxon>Pseudomonadati</taxon>
        <taxon>Bacteroidota</taxon>
        <taxon>Flavobacteriia</taxon>
        <taxon>Flavobacteriales</taxon>
        <taxon>Flavobacteriaceae</taxon>
        <taxon>Psychroflexus</taxon>
    </lineage>
</organism>
<dbReference type="EMBL" id="FNQF01000002">
    <property type="protein sequence ID" value="SDZ86797.1"/>
    <property type="molecule type" value="Genomic_DNA"/>
</dbReference>
<sequence length="160" mass="18453">MTIDLGSAIIGVIIVIIATLPFVMMSRSKTKKEKKLHQKLVDLALQKSSKINNYQALQHLAIGLDTDNHYVFFCDTQDEVSIENAVDLSKIKQVNLIKDKENKKDSQKIKRVGLKFIPQNKDYKTEFFEFFNDDKNPQVFGEIQMAEKWVNILQKHVNKA</sequence>
<dbReference type="STRING" id="908615.SAMN05421540_10212"/>
<dbReference type="AlphaFoldDB" id="A0A1H3WI11"/>
<dbReference type="RefSeq" id="WP_093238850.1">
    <property type="nucleotide sequence ID" value="NZ_FNQF01000002.1"/>
</dbReference>
<evidence type="ECO:0000256" key="1">
    <source>
        <dbReference type="SAM" id="Phobius"/>
    </source>
</evidence>